<dbReference type="InterPro" id="IPR011692">
    <property type="entry name" value="Stress_up-reg_Nod19"/>
</dbReference>
<organism evidence="1 2">
    <name type="scientific">Canavalia gladiata</name>
    <name type="common">Sword bean</name>
    <name type="synonym">Dolichos gladiatus</name>
    <dbReference type="NCBI Taxonomy" id="3824"/>
    <lineage>
        <taxon>Eukaryota</taxon>
        <taxon>Viridiplantae</taxon>
        <taxon>Streptophyta</taxon>
        <taxon>Embryophyta</taxon>
        <taxon>Tracheophyta</taxon>
        <taxon>Spermatophyta</taxon>
        <taxon>Magnoliopsida</taxon>
        <taxon>eudicotyledons</taxon>
        <taxon>Gunneridae</taxon>
        <taxon>Pentapetalae</taxon>
        <taxon>rosids</taxon>
        <taxon>fabids</taxon>
        <taxon>Fabales</taxon>
        <taxon>Fabaceae</taxon>
        <taxon>Papilionoideae</taxon>
        <taxon>50 kb inversion clade</taxon>
        <taxon>NPAAA clade</taxon>
        <taxon>indigoferoid/millettioid clade</taxon>
        <taxon>Phaseoleae</taxon>
        <taxon>Canavalia</taxon>
    </lineage>
</organism>
<dbReference type="Proteomes" id="UP001367508">
    <property type="component" value="Unassembled WGS sequence"/>
</dbReference>
<name>A0AAN9MEE0_CANGL</name>
<accession>A0AAN9MEE0</accession>
<reference evidence="1 2" key="1">
    <citation type="submission" date="2024-01" db="EMBL/GenBank/DDBJ databases">
        <title>The genomes of 5 underutilized Papilionoideae crops provide insights into root nodulation and disease resistanc.</title>
        <authorList>
            <person name="Jiang F."/>
        </authorList>
    </citation>
    <scope>NUCLEOTIDE SEQUENCE [LARGE SCALE GENOMIC DNA]</scope>
    <source>
        <strain evidence="1">LVBAO_FW01</strain>
        <tissue evidence="1">Leaves</tissue>
    </source>
</reference>
<sequence>MVIPLSFPHVVNRRIMCKVMMLSLSIIVLFSSTTYCVNLKPVSHIKSATFVSEYFEVGPGTIAAKTLLDIEFPKGHIGVKSFDAELVDEDGNSVPLYETYLHHWFAIRYFENITMSHNIEKYPDPFKAITFKRNEGTCQGYILPHY</sequence>
<dbReference type="Pfam" id="PF07712">
    <property type="entry name" value="SURNod19"/>
    <property type="match status" value="1"/>
</dbReference>
<proteinExistence type="predicted"/>
<dbReference type="AlphaFoldDB" id="A0AAN9MEE0"/>
<protein>
    <submittedName>
        <fullName evidence="1">Uncharacterized protein</fullName>
    </submittedName>
</protein>
<gene>
    <name evidence="1" type="ORF">VNO77_09031</name>
</gene>
<dbReference type="EMBL" id="JAYMYQ010000002">
    <property type="protein sequence ID" value="KAK7350413.1"/>
    <property type="molecule type" value="Genomic_DNA"/>
</dbReference>
<comment type="caution">
    <text evidence="1">The sequence shown here is derived from an EMBL/GenBank/DDBJ whole genome shotgun (WGS) entry which is preliminary data.</text>
</comment>
<dbReference type="PANTHER" id="PTHR33390:SF4">
    <property type="entry name" value="STRESS UP-REGULATED NOD 19-RELATED"/>
    <property type="match status" value="1"/>
</dbReference>
<evidence type="ECO:0000313" key="1">
    <source>
        <dbReference type="EMBL" id="KAK7350413.1"/>
    </source>
</evidence>
<dbReference type="PANTHER" id="PTHR33390">
    <property type="entry name" value="STRESS UP-REGULATED NOD 19 PROTEIN"/>
    <property type="match status" value="1"/>
</dbReference>
<evidence type="ECO:0000313" key="2">
    <source>
        <dbReference type="Proteomes" id="UP001367508"/>
    </source>
</evidence>
<keyword evidence="2" id="KW-1185">Reference proteome</keyword>